<keyword evidence="8" id="KW-1278">Translocase</keyword>
<evidence type="ECO:0000256" key="14">
    <source>
        <dbReference type="ARBA" id="ARBA00023157"/>
    </source>
</evidence>
<feature type="domain" description="Rieske" evidence="20">
    <location>
        <begin position="174"/>
        <end position="264"/>
    </location>
</feature>
<dbReference type="Gene3D" id="1.20.5.700">
    <property type="entry name" value="Single helix bin"/>
    <property type="match status" value="1"/>
</dbReference>
<reference evidence="21 22" key="1">
    <citation type="journal article" date="2020" name="J. Phycol.">
        <title>Comparative genome analysis reveals Cyanidiococcus gen. nov., a new extremophilic red algal genus sister to Cyanidioschyzon (Cyanidioschyzonaceae, Rhodophyta).</title>
        <authorList>
            <person name="Liu S.-L."/>
            <person name="Chiang Y.-R."/>
            <person name="Yoon H.S."/>
            <person name="Fu H.-Y."/>
        </authorList>
    </citation>
    <scope>NUCLEOTIDE SEQUENCE [LARGE SCALE GENOMIC DNA]</scope>
    <source>
        <strain evidence="21 22">THAL066</strain>
    </source>
</reference>
<dbReference type="SUPFAM" id="SSF50022">
    <property type="entry name" value="ISP domain"/>
    <property type="match status" value="1"/>
</dbReference>
<dbReference type="InterPro" id="IPR005805">
    <property type="entry name" value="Rieske_Fe-S_prot_C"/>
</dbReference>
<keyword evidence="14" id="KW-1015">Disulfide bond</keyword>
<evidence type="ECO:0000256" key="18">
    <source>
        <dbReference type="SAM" id="MobiDB-lite"/>
    </source>
</evidence>
<dbReference type="InterPro" id="IPR036922">
    <property type="entry name" value="Rieske_2Fe-2S_sf"/>
</dbReference>
<keyword evidence="10 19" id="KW-1133">Transmembrane helix</keyword>
<keyword evidence="12" id="KW-0411">Iron-sulfur</keyword>
<evidence type="ECO:0000256" key="13">
    <source>
        <dbReference type="ARBA" id="ARBA00023136"/>
    </source>
</evidence>
<evidence type="ECO:0000256" key="2">
    <source>
        <dbReference type="ARBA" id="ARBA00010651"/>
    </source>
</evidence>
<organism evidence="21 22">
    <name type="scientific">Cyanidiococcus yangmingshanensis</name>
    <dbReference type="NCBI Taxonomy" id="2690220"/>
    <lineage>
        <taxon>Eukaryota</taxon>
        <taxon>Rhodophyta</taxon>
        <taxon>Bangiophyceae</taxon>
        <taxon>Cyanidiales</taxon>
        <taxon>Cyanidiaceae</taxon>
        <taxon>Cyanidiococcus</taxon>
    </lineage>
</organism>
<sequence length="282" mass="31231">MLFRNIRRRSSFRFRSQIPIRCWCSTDLDIHSCRLFTWSNRRKDMFAFLSTPILNKNGLTRTSGVQRLQPSQAKRYAPLCMTFARPSTLDNVRGGGSGGDGSGPSSSDDDYVPDMNKRMLLNLLLVGSVGLPASIMLGTYASFFVPPIKNKGSGDVVAKDALGTPIKKETYLQTHQPGSRDLVQGLNGEPTYLVVNNSGELESYALNAVCTHLGCVVPWNAAQNKFICPCHGSQYDRTGKVVRGPAPLSLALAHTDVNEDGFVEVKPWKETDFRTGEKPWWK</sequence>
<evidence type="ECO:0000256" key="6">
    <source>
        <dbReference type="ARBA" id="ARBA00022714"/>
    </source>
</evidence>
<comment type="similarity">
    <text evidence="2">Belongs to the Rieske iron-sulfur protein family.</text>
</comment>
<evidence type="ECO:0000256" key="16">
    <source>
        <dbReference type="ARBA" id="ARBA00047828"/>
    </source>
</evidence>
<dbReference type="AlphaFoldDB" id="A0A7J7IHU1"/>
<keyword evidence="9" id="KW-0249">Electron transport</keyword>
<accession>A0A7J7IHU1</accession>
<evidence type="ECO:0000259" key="20">
    <source>
        <dbReference type="PROSITE" id="PS51296"/>
    </source>
</evidence>
<dbReference type="GO" id="GO:0009496">
    <property type="term" value="F:plastoquinol--plastocyanin reductase activity"/>
    <property type="evidence" value="ECO:0007669"/>
    <property type="project" value="UniProtKB-EC"/>
</dbReference>
<evidence type="ECO:0000256" key="1">
    <source>
        <dbReference type="ARBA" id="ARBA00004167"/>
    </source>
</evidence>
<keyword evidence="5 19" id="KW-0812">Transmembrane</keyword>
<comment type="subcellular location">
    <subcellularLocation>
        <location evidence="1">Membrane</location>
        <topology evidence="1">Single-pass membrane protein</topology>
    </subcellularLocation>
    <subcellularLocation>
        <location evidence="17">Thylakoid</location>
    </subcellularLocation>
</comment>
<evidence type="ECO:0000256" key="7">
    <source>
        <dbReference type="ARBA" id="ARBA00022723"/>
    </source>
</evidence>
<dbReference type="PROSITE" id="PS51296">
    <property type="entry name" value="RIESKE"/>
    <property type="match status" value="1"/>
</dbReference>
<feature type="region of interest" description="Disordered" evidence="18">
    <location>
        <begin position="88"/>
        <end position="111"/>
    </location>
</feature>
<dbReference type="NCBIfam" id="NF010001">
    <property type="entry name" value="PRK13474.1"/>
    <property type="match status" value="1"/>
</dbReference>
<feature type="compositionally biased region" description="Gly residues" evidence="18">
    <location>
        <begin position="93"/>
        <end position="102"/>
    </location>
</feature>
<evidence type="ECO:0000313" key="21">
    <source>
        <dbReference type="EMBL" id="KAF6002300.1"/>
    </source>
</evidence>
<keyword evidence="4" id="KW-0813">Transport</keyword>
<dbReference type="OrthoDB" id="1637982at2759"/>
<keyword evidence="7" id="KW-0479">Metal-binding</keyword>
<dbReference type="EMBL" id="VWRR01000011">
    <property type="protein sequence ID" value="KAF6002300.1"/>
    <property type="molecule type" value="Genomic_DNA"/>
</dbReference>
<comment type="catalytic activity">
    <reaction evidence="16">
        <text>2 oxidized [plastocyanin] + a plastoquinol + 2 H(+)(in) = 2 reduced [plastocyanin] + a plastoquinone + 4 H(+)(out)</text>
        <dbReference type="Rhea" id="RHEA:22148"/>
        <dbReference type="Rhea" id="RHEA-COMP:9561"/>
        <dbReference type="Rhea" id="RHEA-COMP:9562"/>
        <dbReference type="Rhea" id="RHEA-COMP:10039"/>
        <dbReference type="Rhea" id="RHEA-COMP:10040"/>
        <dbReference type="ChEBI" id="CHEBI:15378"/>
        <dbReference type="ChEBI" id="CHEBI:17757"/>
        <dbReference type="ChEBI" id="CHEBI:29036"/>
        <dbReference type="ChEBI" id="CHEBI:49552"/>
        <dbReference type="ChEBI" id="CHEBI:62192"/>
        <dbReference type="EC" id="7.1.1.6"/>
    </reaction>
</comment>
<keyword evidence="11" id="KW-0408">Iron</keyword>
<dbReference type="GO" id="GO:0051537">
    <property type="term" value="F:2 iron, 2 sulfur cluster binding"/>
    <property type="evidence" value="ECO:0007669"/>
    <property type="project" value="UniProtKB-KW"/>
</dbReference>
<evidence type="ECO:0000256" key="11">
    <source>
        <dbReference type="ARBA" id="ARBA00023004"/>
    </source>
</evidence>
<dbReference type="Pfam" id="PF00355">
    <property type="entry name" value="Rieske"/>
    <property type="match status" value="1"/>
</dbReference>
<comment type="caution">
    <text evidence="21">The sequence shown here is derived from an EMBL/GenBank/DDBJ whole genome shotgun (WGS) entry which is preliminary data.</text>
</comment>
<dbReference type="PRINTS" id="PR00162">
    <property type="entry name" value="RIESKE"/>
</dbReference>
<keyword evidence="22" id="KW-1185">Reference proteome</keyword>
<dbReference type="CDD" id="cd03471">
    <property type="entry name" value="Rieske_cytochrome_b6f"/>
    <property type="match status" value="1"/>
</dbReference>
<feature type="transmembrane region" description="Helical" evidence="19">
    <location>
        <begin position="120"/>
        <end position="143"/>
    </location>
</feature>
<proteinExistence type="inferred from homology"/>
<evidence type="ECO:0000256" key="5">
    <source>
        <dbReference type="ARBA" id="ARBA00022692"/>
    </source>
</evidence>
<dbReference type="Gene3D" id="2.102.10.10">
    <property type="entry name" value="Rieske [2Fe-2S] iron-sulphur domain"/>
    <property type="match status" value="1"/>
</dbReference>
<dbReference type="InterPro" id="IPR014349">
    <property type="entry name" value="Rieske_Fe-S_prot"/>
</dbReference>
<evidence type="ECO:0000256" key="3">
    <source>
        <dbReference type="ARBA" id="ARBA00012952"/>
    </source>
</evidence>
<dbReference type="Proteomes" id="UP000530660">
    <property type="component" value="Unassembled WGS sequence"/>
</dbReference>
<dbReference type="GO" id="GO:0009579">
    <property type="term" value="C:thylakoid"/>
    <property type="evidence" value="ECO:0007669"/>
    <property type="project" value="UniProtKB-SubCell"/>
</dbReference>
<dbReference type="EC" id="7.1.1.6" evidence="3"/>
<evidence type="ECO:0000313" key="22">
    <source>
        <dbReference type="Proteomes" id="UP000530660"/>
    </source>
</evidence>
<gene>
    <name evidence="21" type="primary">PETC1_1</name>
    <name evidence="21" type="ORF">F1559_004088</name>
</gene>
<dbReference type="GO" id="GO:0016020">
    <property type="term" value="C:membrane"/>
    <property type="evidence" value="ECO:0007669"/>
    <property type="project" value="UniProtKB-SubCell"/>
</dbReference>
<comment type="cofactor">
    <cofactor evidence="15">
        <name>[2Fe-2S] cluster</name>
        <dbReference type="ChEBI" id="CHEBI:190135"/>
    </cofactor>
</comment>
<evidence type="ECO:0000256" key="9">
    <source>
        <dbReference type="ARBA" id="ARBA00022982"/>
    </source>
</evidence>
<protein>
    <recommendedName>
        <fullName evidence="3">plastoquinol--plastocyanin reductase</fullName>
        <ecNumber evidence="3">7.1.1.6</ecNumber>
    </recommendedName>
</protein>
<evidence type="ECO:0000256" key="10">
    <source>
        <dbReference type="ARBA" id="ARBA00022989"/>
    </source>
</evidence>
<evidence type="ECO:0000256" key="4">
    <source>
        <dbReference type="ARBA" id="ARBA00022448"/>
    </source>
</evidence>
<dbReference type="InterPro" id="IPR057415">
    <property type="entry name" value="TM_PetC"/>
</dbReference>
<dbReference type="Pfam" id="PF25471">
    <property type="entry name" value="TM_PetC"/>
    <property type="match status" value="1"/>
</dbReference>
<evidence type="ECO:0000256" key="17">
    <source>
        <dbReference type="ARBA" id="ARBA00060385"/>
    </source>
</evidence>
<evidence type="ECO:0000256" key="15">
    <source>
        <dbReference type="ARBA" id="ARBA00034078"/>
    </source>
</evidence>
<keyword evidence="6" id="KW-0001">2Fe-2S</keyword>
<dbReference type="InterPro" id="IPR017941">
    <property type="entry name" value="Rieske_2Fe-2S"/>
</dbReference>
<keyword evidence="13 19" id="KW-0472">Membrane</keyword>
<name>A0A7J7IHU1_9RHOD</name>
<evidence type="ECO:0000256" key="12">
    <source>
        <dbReference type="ARBA" id="ARBA00023014"/>
    </source>
</evidence>
<dbReference type="GO" id="GO:0046872">
    <property type="term" value="F:metal ion binding"/>
    <property type="evidence" value="ECO:0007669"/>
    <property type="project" value="UniProtKB-KW"/>
</dbReference>
<evidence type="ECO:0000256" key="19">
    <source>
        <dbReference type="SAM" id="Phobius"/>
    </source>
</evidence>
<evidence type="ECO:0000256" key="8">
    <source>
        <dbReference type="ARBA" id="ARBA00022967"/>
    </source>
</evidence>
<dbReference type="PANTHER" id="PTHR10134">
    <property type="entry name" value="CYTOCHROME B-C1 COMPLEX SUBUNIT RIESKE, MITOCHONDRIAL"/>
    <property type="match status" value="1"/>
</dbReference>
<dbReference type="FunFam" id="2.102.10.10:FF:000007">
    <property type="entry name" value="Cytochrome b6-f complex iron-sulfur subunit"/>
    <property type="match status" value="1"/>
</dbReference>